<gene>
    <name evidence="1" type="ORF">GNF83_23180</name>
</gene>
<accession>A0AAW9KSF9</accession>
<organism evidence="1 2">
    <name type="scientific">Clostridium perfringens</name>
    <dbReference type="NCBI Taxonomy" id="1502"/>
    <lineage>
        <taxon>Bacteria</taxon>
        <taxon>Bacillati</taxon>
        <taxon>Bacillota</taxon>
        <taxon>Clostridia</taxon>
        <taxon>Eubacteriales</taxon>
        <taxon>Clostridiaceae</taxon>
        <taxon>Clostridium</taxon>
    </lineage>
</organism>
<feature type="non-terminal residue" evidence="1">
    <location>
        <position position="1"/>
    </location>
</feature>
<dbReference type="Proteomes" id="UP001288944">
    <property type="component" value="Unassembled WGS sequence"/>
</dbReference>
<dbReference type="InterPro" id="IPR021257">
    <property type="entry name" value="DUF2809"/>
</dbReference>
<name>A0AAW9KSF9_CLOPF</name>
<dbReference type="AlphaFoldDB" id="A0AAW9KSF9"/>
<reference evidence="1" key="1">
    <citation type="submission" date="2019-11" db="EMBL/GenBank/DDBJ databases">
        <title>Characterization of Clostridium perfringens isolates from swine manure treated agricultural soils.</title>
        <authorList>
            <person name="Wushke S.T."/>
        </authorList>
    </citation>
    <scope>NUCLEOTIDE SEQUENCE</scope>
    <source>
        <strain evidence="1">X62</strain>
    </source>
</reference>
<evidence type="ECO:0000313" key="2">
    <source>
        <dbReference type="Proteomes" id="UP001288944"/>
    </source>
</evidence>
<dbReference type="Pfam" id="PF10990">
    <property type="entry name" value="DUF2809"/>
    <property type="match status" value="1"/>
</dbReference>
<protein>
    <submittedName>
        <fullName evidence="1">DUF2809 domain-containing protein</fullName>
    </submittedName>
</protein>
<dbReference type="EMBL" id="WNUR01001919">
    <property type="protein sequence ID" value="MDZ7544010.1"/>
    <property type="molecule type" value="Genomic_DNA"/>
</dbReference>
<sequence length="71" mass="8224">AIYLFVFASFVEVVQYFNILEVMSLQDNKILSIIFGSTFDIKDILCYLIGSIVLIIWDNRETLKENCIRGN</sequence>
<evidence type="ECO:0000313" key="1">
    <source>
        <dbReference type="EMBL" id="MDZ7544010.1"/>
    </source>
</evidence>
<comment type="caution">
    <text evidence="1">The sequence shown here is derived from an EMBL/GenBank/DDBJ whole genome shotgun (WGS) entry which is preliminary data.</text>
</comment>
<proteinExistence type="predicted"/>